<dbReference type="InterPro" id="IPR025536">
    <property type="entry name" value="DUF4422"/>
</dbReference>
<accession>A0ABZ0Z4M4</accession>
<dbReference type="Pfam" id="PF14393">
    <property type="entry name" value="DUF4422"/>
    <property type="match status" value="1"/>
</dbReference>
<evidence type="ECO:0000313" key="2">
    <source>
        <dbReference type="EMBL" id="WQJ53636.1"/>
    </source>
</evidence>
<dbReference type="EMBL" id="OR769223">
    <property type="protein sequence ID" value="WQJ53636.1"/>
    <property type="molecule type" value="Genomic_DNA"/>
</dbReference>
<organism evidence="2 3">
    <name type="scientific">phage Lak_Megaphage_Sonny</name>
    <dbReference type="NCBI Taxonomy" id="3109229"/>
    <lineage>
        <taxon>Viruses</taxon>
        <taxon>Duplodnaviria</taxon>
        <taxon>Heunggongvirae</taxon>
        <taxon>Uroviricota</taxon>
        <taxon>Caudoviricetes</taxon>
        <taxon>Caudoviricetes code 15 clade</taxon>
    </lineage>
</organism>
<feature type="domain" description="DUF4422" evidence="1">
    <location>
        <begin position="272"/>
        <end position="466"/>
    </location>
</feature>
<protein>
    <recommendedName>
        <fullName evidence="1">DUF4422 domain-containing protein</fullName>
    </recommendedName>
</protein>
<evidence type="ECO:0000313" key="3">
    <source>
        <dbReference type="Proteomes" id="UP001358193"/>
    </source>
</evidence>
<evidence type="ECO:0000259" key="1">
    <source>
        <dbReference type="Pfam" id="PF14393"/>
    </source>
</evidence>
<reference evidence="2 3" key="1">
    <citation type="submission" date="2023-11" db="EMBL/GenBank/DDBJ databases">
        <authorList>
            <person name="Cook R."/>
            <person name="Crisci M."/>
            <person name="Pye H."/>
            <person name="Adriaenssens E."/>
            <person name="Santini J."/>
        </authorList>
    </citation>
    <scope>NUCLEOTIDE SEQUENCE [LARGE SCALE GENOMIC DNA]</scope>
    <source>
        <strain evidence="2">Lak_Megaphage_Sonny</strain>
    </source>
</reference>
<dbReference type="Proteomes" id="UP001358193">
    <property type="component" value="Segment"/>
</dbReference>
<keyword evidence="3" id="KW-1185">Reference proteome</keyword>
<sequence>MKRYSVLTYIFGKYDILREIQDYQDDVEYICVTDDEDLKSETWTVVYDHDLDNLSPFDKCYKVRFNVWKYVSTDICARIDGSIEIRKSLDPIIEKFNKNVYDCAFDLQPGNDTFIHEYQIWVNKRNYPIEQAQKNLQFMKHLGYDFNYRGLVQANFVIQRKNKVNLDIDRLTMALLKFLGTAEEHIERQDQIISTFVIHHFIGENNIKCLLMPEQTVIDGMLLAMHPHRSDDVFKKHYDYDYQWKKGYFFNKEHDLFYVNDYLKEKELNTNIYVYTHKDFKPLVSNNCYKILSRHKLNNLYDLDVYMTEKSNSIDNFDSCYSEACGLYWIWKNVKDLPDFVGLNHYSTYFDFLNDIPEIKENEIVLPELCDVTQFNVNTMREHYQNCHNIKDWEICENIINEKYPDYLDALEKANNSRYVYFRNCFVMSKKNYLKYMEWLFDILFEYDNIMGFHCYDDVKKHVDSHYREYKHKEEISYQYRIEGFLAERLFNVYIMHNFKDDEIKHYKYIMNKIDNTDINKDYNKLNSLIF</sequence>
<name>A0ABZ0Z4M4_9CAUD</name>
<proteinExistence type="predicted"/>